<comment type="caution">
    <text evidence="1">The sequence shown here is derived from an EMBL/GenBank/DDBJ whole genome shotgun (WGS) entry which is preliminary data.</text>
</comment>
<dbReference type="EMBL" id="PDJC01000001">
    <property type="protein sequence ID" value="PFG15736.1"/>
    <property type="molecule type" value="Genomic_DNA"/>
</dbReference>
<dbReference type="InterPro" id="IPR016024">
    <property type="entry name" value="ARM-type_fold"/>
</dbReference>
<accession>A0A2A9CNL1</accession>
<dbReference type="Gene3D" id="1.25.10.10">
    <property type="entry name" value="Leucine-rich Repeat Variant"/>
    <property type="match status" value="1"/>
</dbReference>
<protein>
    <recommendedName>
        <fullName evidence="3">HEAT repeat protein</fullName>
    </recommendedName>
</protein>
<keyword evidence="2" id="KW-1185">Reference proteome</keyword>
<organism evidence="1 2">
    <name type="scientific">Propionicimonas paludicola</name>
    <dbReference type="NCBI Taxonomy" id="185243"/>
    <lineage>
        <taxon>Bacteria</taxon>
        <taxon>Bacillati</taxon>
        <taxon>Actinomycetota</taxon>
        <taxon>Actinomycetes</taxon>
        <taxon>Propionibacteriales</taxon>
        <taxon>Nocardioidaceae</taxon>
        <taxon>Propionicimonas</taxon>
    </lineage>
</organism>
<sequence>MAQNEIEIVVSRLKSALEAESASTRLQTAMAAGLRPADHYIDPLVERFTIEPDFFVRDMLTWALIQHDRTRTLGRVLPELTSVFPQARAQALHTLSKLGDQRAWPAITAELLHDAEDEVARTAWRTAANLVPEAEASALAKELSSEFGRGDYTTQRSLSRALAALGDAATPVIERARRGRRAAVRAHAIATEQLIRNPDLGFDVAIAAAERIVALRGAPLVEDVEQ</sequence>
<reference evidence="1 2" key="1">
    <citation type="submission" date="2017-10" db="EMBL/GenBank/DDBJ databases">
        <title>Sequencing the genomes of 1000 actinobacteria strains.</title>
        <authorList>
            <person name="Klenk H.-P."/>
        </authorList>
    </citation>
    <scope>NUCLEOTIDE SEQUENCE [LARGE SCALE GENOMIC DNA]</scope>
    <source>
        <strain evidence="1 2">DSM 15597</strain>
    </source>
</reference>
<dbReference type="SUPFAM" id="SSF48371">
    <property type="entry name" value="ARM repeat"/>
    <property type="match status" value="1"/>
</dbReference>
<evidence type="ECO:0008006" key="3">
    <source>
        <dbReference type="Google" id="ProtNLM"/>
    </source>
</evidence>
<dbReference type="RefSeq" id="WP_098461862.1">
    <property type="nucleotide sequence ID" value="NZ_PDJC01000001.1"/>
</dbReference>
<proteinExistence type="predicted"/>
<dbReference type="AlphaFoldDB" id="A0A2A9CNL1"/>
<evidence type="ECO:0000313" key="2">
    <source>
        <dbReference type="Proteomes" id="UP000226079"/>
    </source>
</evidence>
<dbReference type="OrthoDB" id="9134742at2"/>
<name>A0A2A9CNL1_9ACTN</name>
<evidence type="ECO:0000313" key="1">
    <source>
        <dbReference type="EMBL" id="PFG15736.1"/>
    </source>
</evidence>
<dbReference type="Proteomes" id="UP000226079">
    <property type="component" value="Unassembled WGS sequence"/>
</dbReference>
<gene>
    <name evidence="1" type="ORF">ATK74_0256</name>
</gene>
<dbReference type="InterPro" id="IPR011989">
    <property type="entry name" value="ARM-like"/>
</dbReference>